<keyword evidence="1" id="KW-0677">Repeat</keyword>
<dbReference type="PROSITE" id="PS50005">
    <property type="entry name" value="TPR"/>
    <property type="match status" value="1"/>
</dbReference>
<dbReference type="EMBL" id="CP012109">
    <property type="protein sequence ID" value="AKQ69933.1"/>
    <property type="molecule type" value="Genomic_DNA"/>
</dbReference>
<evidence type="ECO:0000313" key="5">
    <source>
        <dbReference type="Proteomes" id="UP000009026"/>
    </source>
</evidence>
<evidence type="ECO:0000313" key="4">
    <source>
        <dbReference type="EMBL" id="AKQ69933.1"/>
    </source>
</evidence>
<evidence type="ECO:0000256" key="1">
    <source>
        <dbReference type="ARBA" id="ARBA00022737"/>
    </source>
</evidence>
<dbReference type="PANTHER" id="PTHR45586">
    <property type="entry name" value="TPR REPEAT-CONTAINING PROTEIN PA4667"/>
    <property type="match status" value="1"/>
</dbReference>
<evidence type="ECO:0000256" key="3">
    <source>
        <dbReference type="PROSITE-ProRule" id="PRU00339"/>
    </source>
</evidence>
<dbReference type="Gene3D" id="1.25.40.10">
    <property type="entry name" value="Tetratricopeptide repeat domain"/>
    <property type="match status" value="1"/>
</dbReference>
<sequence>MKAAARRLLQQSHAHLEKGEVGRAVHVLKEALGLEPEDLSLWEEMYRLCMLAGSPRSALFASAELRRLAPHSADFAYRHGIAALADGQVEEALAALGDALARAPDSVEVRRALAQVHGALGEPARALALLEEAVALRPTEPDPVNDCAVLLCQQGVEGKRRAVPLLQRVLTAHPQCTPAHLNLALALADTDVAAARAHAQQATRSDDVDVAAQARRLLATLSA</sequence>
<dbReference type="Proteomes" id="UP000009026">
    <property type="component" value="Chromosome"/>
</dbReference>
<protein>
    <submittedName>
        <fullName evidence="4">TPR domain protein, putative component of TonB system</fullName>
    </submittedName>
</protein>
<dbReference type="Pfam" id="PF14559">
    <property type="entry name" value="TPR_19"/>
    <property type="match status" value="1"/>
</dbReference>
<keyword evidence="2 3" id="KW-0802">TPR repeat</keyword>
<accession>A0A0H4X7M0</accession>
<dbReference type="eggNOG" id="COG0457">
    <property type="taxonomic scope" value="Bacteria"/>
</dbReference>
<dbReference type="KEGG" id="mym:A176_006845"/>
<feature type="repeat" description="TPR" evidence="3">
    <location>
        <begin position="5"/>
        <end position="38"/>
    </location>
</feature>
<gene>
    <name evidence="4" type="ORF">A176_006845</name>
</gene>
<keyword evidence="5" id="KW-1185">Reference proteome</keyword>
<dbReference type="SUPFAM" id="SSF48452">
    <property type="entry name" value="TPR-like"/>
    <property type="match status" value="1"/>
</dbReference>
<dbReference type="InterPro" id="IPR051012">
    <property type="entry name" value="CellSynth/LPSAsmb/PSIAsmb"/>
</dbReference>
<dbReference type="InterPro" id="IPR011990">
    <property type="entry name" value="TPR-like_helical_dom_sf"/>
</dbReference>
<dbReference type="AlphaFoldDB" id="A0A0H4X7M0"/>
<dbReference type="RefSeq" id="WP_002637660.1">
    <property type="nucleotide sequence ID" value="NZ_CP012109.1"/>
</dbReference>
<dbReference type="OrthoDB" id="5379711at2"/>
<dbReference type="InterPro" id="IPR019734">
    <property type="entry name" value="TPR_rpt"/>
</dbReference>
<dbReference type="PANTHER" id="PTHR45586:SF14">
    <property type="entry name" value="TETRATRICOPEPTIDE TPR_2 REPEAT PROTEIN"/>
    <property type="match status" value="1"/>
</dbReference>
<evidence type="ECO:0000256" key="2">
    <source>
        <dbReference type="ARBA" id="ARBA00022803"/>
    </source>
</evidence>
<name>A0A0H4X7M0_9BACT</name>
<dbReference type="SMART" id="SM00028">
    <property type="entry name" value="TPR"/>
    <property type="match status" value="3"/>
</dbReference>
<proteinExistence type="predicted"/>
<dbReference type="PATRIC" id="fig|1297742.4.peg.6943"/>
<dbReference type="STRING" id="1297742.A176_006845"/>
<reference evidence="4 5" key="1">
    <citation type="journal article" date="2016" name="PLoS ONE">
        <title>Complete Genome Sequence and Comparative Genomics of a Novel Myxobacterium Myxococcus hansupus.</title>
        <authorList>
            <person name="Sharma G."/>
            <person name="Narwani T."/>
            <person name="Subramanian S."/>
        </authorList>
    </citation>
    <scope>NUCLEOTIDE SEQUENCE [LARGE SCALE GENOMIC DNA]</scope>
    <source>
        <strain evidence="5">mixupus</strain>
    </source>
</reference>
<organism evidence="4 5">
    <name type="scientific">Pseudomyxococcus hansupus</name>
    <dbReference type="NCBI Taxonomy" id="1297742"/>
    <lineage>
        <taxon>Bacteria</taxon>
        <taxon>Pseudomonadati</taxon>
        <taxon>Myxococcota</taxon>
        <taxon>Myxococcia</taxon>
        <taxon>Myxococcales</taxon>
        <taxon>Cystobacterineae</taxon>
        <taxon>Myxococcaceae</taxon>
        <taxon>Pseudomyxococcus</taxon>
    </lineage>
</organism>